<keyword evidence="1 4" id="KW-0479">Metal-binding</keyword>
<evidence type="ECO:0000256" key="4">
    <source>
        <dbReference type="PROSITE-ProRule" id="PRU00723"/>
    </source>
</evidence>
<evidence type="ECO:0000313" key="8">
    <source>
        <dbReference type="EMBL" id="PIK60680.1"/>
    </source>
</evidence>
<dbReference type="PROSITE" id="PS50103">
    <property type="entry name" value="ZF_C3H1"/>
    <property type="match status" value="1"/>
</dbReference>
<feature type="zinc finger region" description="C3H1-type" evidence="4">
    <location>
        <begin position="177"/>
        <end position="205"/>
    </location>
</feature>
<dbReference type="CDD" id="cd16539">
    <property type="entry name" value="RING-HC_RNF113A_B"/>
    <property type="match status" value="1"/>
</dbReference>
<dbReference type="InterPro" id="IPR001841">
    <property type="entry name" value="Znf_RING"/>
</dbReference>
<dbReference type="GO" id="GO:0034247">
    <property type="term" value="P:snoRNA splicing"/>
    <property type="evidence" value="ECO:0007669"/>
    <property type="project" value="TreeGrafter"/>
</dbReference>
<dbReference type="Pfam" id="PF13920">
    <property type="entry name" value="zf-C3HC4_3"/>
    <property type="match status" value="1"/>
</dbReference>
<dbReference type="Proteomes" id="UP000230750">
    <property type="component" value="Unassembled WGS sequence"/>
</dbReference>
<keyword evidence="2 4" id="KW-0863">Zinc-finger</keyword>
<evidence type="ECO:0000259" key="7">
    <source>
        <dbReference type="PROSITE" id="PS50103"/>
    </source>
</evidence>
<dbReference type="Gene3D" id="4.10.1000.10">
    <property type="entry name" value="Zinc finger, CCCH-type"/>
    <property type="match status" value="1"/>
</dbReference>
<dbReference type="InterPro" id="IPR017907">
    <property type="entry name" value="Znf_RING_CS"/>
</dbReference>
<evidence type="ECO:0000256" key="5">
    <source>
        <dbReference type="SAM" id="MobiDB-lite"/>
    </source>
</evidence>
<evidence type="ECO:0000256" key="1">
    <source>
        <dbReference type="ARBA" id="ARBA00022723"/>
    </source>
</evidence>
<proteinExistence type="predicted"/>
<accession>A0A2G8LKI7</accession>
<evidence type="ECO:0000256" key="3">
    <source>
        <dbReference type="ARBA" id="ARBA00022833"/>
    </source>
</evidence>
<dbReference type="Gene3D" id="3.30.40.10">
    <property type="entry name" value="Zinc/RING finger domain, C3HC4 (zinc finger)"/>
    <property type="match status" value="1"/>
</dbReference>
<keyword evidence="3 4" id="KW-0862">Zinc</keyword>
<dbReference type="GO" id="GO:0008270">
    <property type="term" value="F:zinc ion binding"/>
    <property type="evidence" value="ECO:0007669"/>
    <property type="project" value="UniProtKB-KW"/>
</dbReference>
<dbReference type="PROSITE" id="PS50089">
    <property type="entry name" value="ZF_RING_2"/>
    <property type="match status" value="1"/>
</dbReference>
<dbReference type="InterPro" id="IPR039971">
    <property type="entry name" value="CWC24-like"/>
</dbReference>
<gene>
    <name evidence="8" type="ORF">BSL78_02372</name>
</gene>
<dbReference type="Pfam" id="PF00642">
    <property type="entry name" value="zf-CCCH"/>
    <property type="match status" value="1"/>
</dbReference>
<feature type="region of interest" description="Disordered" evidence="5">
    <location>
        <begin position="301"/>
        <end position="322"/>
    </location>
</feature>
<keyword evidence="9" id="KW-1185">Reference proteome</keyword>
<organism evidence="8 9">
    <name type="scientific">Stichopus japonicus</name>
    <name type="common">Sea cucumber</name>
    <dbReference type="NCBI Taxonomy" id="307972"/>
    <lineage>
        <taxon>Eukaryota</taxon>
        <taxon>Metazoa</taxon>
        <taxon>Echinodermata</taxon>
        <taxon>Eleutherozoa</taxon>
        <taxon>Echinozoa</taxon>
        <taxon>Holothuroidea</taxon>
        <taxon>Aspidochirotacea</taxon>
        <taxon>Aspidochirotida</taxon>
        <taxon>Stichopodidae</taxon>
        <taxon>Apostichopus</taxon>
    </lineage>
</organism>
<feature type="region of interest" description="Disordered" evidence="5">
    <location>
        <begin position="1"/>
        <end position="98"/>
    </location>
</feature>
<dbReference type="GO" id="GO:0005684">
    <property type="term" value="C:U2-type spliceosomal complex"/>
    <property type="evidence" value="ECO:0007669"/>
    <property type="project" value="TreeGrafter"/>
</dbReference>
<dbReference type="InterPro" id="IPR036855">
    <property type="entry name" value="Znf_CCCH_sf"/>
</dbReference>
<dbReference type="AlphaFoldDB" id="A0A2G8LKI7"/>
<dbReference type="STRING" id="307972.A0A2G8LKI7"/>
<dbReference type="PROSITE" id="PS00518">
    <property type="entry name" value="ZF_RING_1"/>
    <property type="match status" value="1"/>
</dbReference>
<feature type="compositionally biased region" description="Basic and acidic residues" evidence="5">
    <location>
        <begin position="302"/>
        <end position="312"/>
    </location>
</feature>
<dbReference type="EMBL" id="MRZV01000050">
    <property type="protein sequence ID" value="PIK60680.1"/>
    <property type="molecule type" value="Genomic_DNA"/>
</dbReference>
<protein>
    <recommendedName>
        <fullName evidence="10">RING finger protein</fullName>
    </recommendedName>
</protein>
<dbReference type="SMART" id="SM00356">
    <property type="entry name" value="ZnF_C3H1"/>
    <property type="match status" value="1"/>
</dbReference>
<dbReference type="PANTHER" id="PTHR12930">
    <property type="entry name" value="ZINC FINGER PROTEIN 183"/>
    <property type="match status" value="1"/>
</dbReference>
<dbReference type="SUPFAM" id="SSF90229">
    <property type="entry name" value="CCCH zinc finger"/>
    <property type="match status" value="1"/>
</dbReference>
<feature type="compositionally biased region" description="Basic residues" evidence="5">
    <location>
        <begin position="10"/>
        <end position="23"/>
    </location>
</feature>
<evidence type="ECO:0000259" key="6">
    <source>
        <dbReference type="PROSITE" id="PS50089"/>
    </source>
</evidence>
<dbReference type="PANTHER" id="PTHR12930:SF0">
    <property type="entry name" value="RING FINGER PROTEIN 113B"/>
    <property type="match status" value="1"/>
</dbReference>
<feature type="domain" description="RING-type" evidence="6">
    <location>
        <begin position="244"/>
        <end position="281"/>
    </location>
</feature>
<evidence type="ECO:0000313" key="9">
    <source>
        <dbReference type="Proteomes" id="UP000230750"/>
    </source>
</evidence>
<comment type="caution">
    <text evidence="8">The sequence shown here is derived from an EMBL/GenBank/DDBJ whole genome shotgun (WGS) entry which is preliminary data.</text>
</comment>
<dbReference type="OrthoDB" id="25761at2759"/>
<feature type="domain" description="C3H1-type" evidence="7">
    <location>
        <begin position="177"/>
        <end position="205"/>
    </location>
</feature>
<dbReference type="InterPro" id="IPR000571">
    <property type="entry name" value="Znf_CCCH"/>
</dbReference>
<evidence type="ECO:0000256" key="2">
    <source>
        <dbReference type="ARBA" id="ARBA00022771"/>
    </source>
</evidence>
<name>A0A2G8LKI7_STIJA</name>
<dbReference type="SMART" id="SM00184">
    <property type="entry name" value="RING"/>
    <property type="match status" value="1"/>
</dbReference>
<dbReference type="InterPro" id="IPR013083">
    <property type="entry name" value="Znf_RING/FYVE/PHD"/>
</dbReference>
<evidence type="ECO:0008006" key="10">
    <source>
        <dbReference type="Google" id="ProtNLM"/>
    </source>
</evidence>
<dbReference type="FunFam" id="3.30.40.10:FF:000045">
    <property type="entry name" value="RING finger protein 113A"/>
    <property type="match status" value="1"/>
</dbReference>
<reference evidence="8 9" key="1">
    <citation type="journal article" date="2017" name="PLoS Biol.">
        <title>The sea cucumber genome provides insights into morphological evolution and visceral regeneration.</title>
        <authorList>
            <person name="Zhang X."/>
            <person name="Sun L."/>
            <person name="Yuan J."/>
            <person name="Sun Y."/>
            <person name="Gao Y."/>
            <person name="Zhang L."/>
            <person name="Li S."/>
            <person name="Dai H."/>
            <person name="Hamel J.F."/>
            <person name="Liu C."/>
            <person name="Yu Y."/>
            <person name="Liu S."/>
            <person name="Lin W."/>
            <person name="Guo K."/>
            <person name="Jin S."/>
            <person name="Xu P."/>
            <person name="Storey K.B."/>
            <person name="Huan P."/>
            <person name="Zhang T."/>
            <person name="Zhou Y."/>
            <person name="Zhang J."/>
            <person name="Lin C."/>
            <person name="Li X."/>
            <person name="Xing L."/>
            <person name="Huo D."/>
            <person name="Sun M."/>
            <person name="Wang L."/>
            <person name="Mercier A."/>
            <person name="Li F."/>
            <person name="Yang H."/>
            <person name="Xiang J."/>
        </authorList>
    </citation>
    <scope>NUCLEOTIDE SEQUENCE [LARGE SCALE GENOMIC DNA]</scope>
    <source>
        <strain evidence="8">Shaxun</strain>
        <tissue evidence="8">Muscle</tissue>
    </source>
</reference>
<dbReference type="SUPFAM" id="SSF57850">
    <property type="entry name" value="RING/U-box"/>
    <property type="match status" value="1"/>
</dbReference>
<sequence>MSKTESAFSFKKRGRLGKGRKRKTSDSDDDDSDNIIVKREKKVDYTNPNIQRTHKVAQRQKVANASSSDSEEEGKGVSLSYKSSRTAKPEGPDDGGATATVEIDTDLQQDAQAIFERNQKVNEELKGKEDDKLYRGVNNYHTYIEIKDTALGNASSGHVRKGPMRAPANIRSTTRWDYAPDICKDYKETGFCGFGDSCKFMHDRSDYKFGWQLEREWQSGSFSKVEDPSKYEIDSDEEDFPFKCFICRKHFTSPVVTRCKHYFCEKCALSHYKKSKRCFVCGQQTHGLFNVARELMAKLKRAKGDEEGKEGGNDGDSSEDSP</sequence>